<proteinExistence type="predicted"/>
<protein>
    <submittedName>
        <fullName evidence="1">Uncharacterized protein</fullName>
    </submittedName>
</protein>
<dbReference type="Proteomes" id="UP001321766">
    <property type="component" value="Chromosome"/>
</dbReference>
<reference evidence="1 2" key="1">
    <citation type="journal article" date="2023" name="Microbiol. Spectr.">
        <title>Symbiosis of Carpenter Bees with Uncharacterized Lactic Acid Bacteria Showing NAD Auxotrophy.</title>
        <authorList>
            <person name="Kawasaki S."/>
            <person name="Ozawa K."/>
            <person name="Mori T."/>
            <person name="Yamamoto A."/>
            <person name="Ito M."/>
            <person name="Ohkuma M."/>
            <person name="Sakamoto M."/>
            <person name="Matsutani M."/>
        </authorList>
    </citation>
    <scope>NUCLEOTIDE SEQUENCE [LARGE SCALE GENOMIC DNA]</scope>
    <source>
        <strain evidence="1 2">Kim37-2</strain>
    </source>
</reference>
<keyword evidence="2" id="KW-1185">Reference proteome</keyword>
<accession>A0ABM8BA10</accession>
<evidence type="ECO:0000313" key="2">
    <source>
        <dbReference type="Proteomes" id="UP001321766"/>
    </source>
</evidence>
<sequence>MKKQLPERSKSQYKYYKKLQKFDALIGEYLALGDLDDALSVTDAGGGYPVVVALGEEPLYYLLERVDAIGGNANVFVNYKNHLEVLSTRRVDAVPAGQVDMSDSDEWENGDASVGAFVYYLTQHSEGVCTPTKLTKGPVAIMSMVAQTADAQAAINQGEGEKLLQGC</sequence>
<organism evidence="1 2">
    <name type="scientific">Bombiscardovia nodaiensis</name>
    <dbReference type="NCBI Taxonomy" id="2932181"/>
    <lineage>
        <taxon>Bacteria</taxon>
        <taxon>Bacillati</taxon>
        <taxon>Actinomycetota</taxon>
        <taxon>Actinomycetes</taxon>
        <taxon>Bifidobacteriales</taxon>
        <taxon>Bifidobacteriaceae</taxon>
        <taxon>Bombiscardovia</taxon>
    </lineage>
</organism>
<gene>
    <name evidence="1" type="ORF">KIM372_15680</name>
</gene>
<evidence type="ECO:0000313" key="1">
    <source>
        <dbReference type="EMBL" id="BDR53661.1"/>
    </source>
</evidence>
<dbReference type="EMBL" id="AP026798">
    <property type="protein sequence ID" value="BDR53661.1"/>
    <property type="molecule type" value="Genomic_DNA"/>
</dbReference>
<name>A0ABM8BA10_9BIFI</name>